<evidence type="ECO:0000313" key="3">
    <source>
        <dbReference type="Proteomes" id="UP001604277"/>
    </source>
</evidence>
<sequence>MEEGRYMLNMDSQESNNFSCSQQSFNNTIPPQFSNQFNPLNLPFQPIYQFDPKTGSYPSHVNQQYDSRIPYQNLWNTYSTPIGSSRTLGVPKGPKHKASDIDKPNNSQSSSAIKNWSKEEDIALTKAWLYISMDSDVGNGQRNIAL</sequence>
<evidence type="ECO:0000313" key="2">
    <source>
        <dbReference type="EMBL" id="KAL2458330.1"/>
    </source>
</evidence>
<comment type="caution">
    <text evidence="2">The sequence shown here is derived from an EMBL/GenBank/DDBJ whole genome shotgun (WGS) entry which is preliminary data.</text>
</comment>
<accession>A0ABD1P391</accession>
<proteinExistence type="predicted"/>
<reference evidence="3" key="1">
    <citation type="submission" date="2024-07" db="EMBL/GenBank/DDBJ databases">
        <title>Two chromosome-level genome assemblies of Korean endemic species Abeliophyllum distichum and Forsythia ovata (Oleaceae).</title>
        <authorList>
            <person name="Jang H."/>
        </authorList>
    </citation>
    <scope>NUCLEOTIDE SEQUENCE [LARGE SCALE GENOMIC DNA]</scope>
</reference>
<name>A0ABD1P391_9LAMI</name>
<keyword evidence="3" id="KW-1185">Reference proteome</keyword>
<evidence type="ECO:0000256" key="1">
    <source>
        <dbReference type="SAM" id="MobiDB-lite"/>
    </source>
</evidence>
<feature type="compositionally biased region" description="Polar residues" evidence="1">
    <location>
        <begin position="104"/>
        <end position="114"/>
    </location>
</feature>
<dbReference type="Proteomes" id="UP001604277">
    <property type="component" value="Unassembled WGS sequence"/>
</dbReference>
<dbReference type="EMBL" id="JBFOLJ010000030">
    <property type="protein sequence ID" value="KAL2458330.1"/>
    <property type="molecule type" value="Genomic_DNA"/>
</dbReference>
<organism evidence="2 3">
    <name type="scientific">Forsythia ovata</name>
    <dbReference type="NCBI Taxonomy" id="205694"/>
    <lineage>
        <taxon>Eukaryota</taxon>
        <taxon>Viridiplantae</taxon>
        <taxon>Streptophyta</taxon>
        <taxon>Embryophyta</taxon>
        <taxon>Tracheophyta</taxon>
        <taxon>Spermatophyta</taxon>
        <taxon>Magnoliopsida</taxon>
        <taxon>eudicotyledons</taxon>
        <taxon>Gunneridae</taxon>
        <taxon>Pentapetalae</taxon>
        <taxon>asterids</taxon>
        <taxon>lamiids</taxon>
        <taxon>Lamiales</taxon>
        <taxon>Oleaceae</taxon>
        <taxon>Forsythieae</taxon>
        <taxon>Forsythia</taxon>
    </lineage>
</organism>
<gene>
    <name evidence="2" type="ORF">Fot_55807</name>
</gene>
<feature type="region of interest" description="Disordered" evidence="1">
    <location>
        <begin position="84"/>
        <end position="114"/>
    </location>
</feature>
<dbReference type="AlphaFoldDB" id="A0ABD1P391"/>
<protein>
    <submittedName>
        <fullName evidence="2">Uncharacterized protein</fullName>
    </submittedName>
</protein>